<evidence type="ECO:0000256" key="1">
    <source>
        <dbReference type="ARBA" id="ARBA00022801"/>
    </source>
</evidence>
<dbReference type="InterPro" id="IPR000868">
    <property type="entry name" value="Isochorismatase-like_dom"/>
</dbReference>
<dbReference type="CDD" id="cd00431">
    <property type="entry name" value="cysteine_hydrolases"/>
    <property type="match status" value="1"/>
</dbReference>
<name>A0A1H1TF88_9ACTN</name>
<proteinExistence type="predicted"/>
<organism evidence="3 4">
    <name type="scientific">Microlunatus soli</name>
    <dbReference type="NCBI Taxonomy" id="630515"/>
    <lineage>
        <taxon>Bacteria</taxon>
        <taxon>Bacillati</taxon>
        <taxon>Actinomycetota</taxon>
        <taxon>Actinomycetes</taxon>
        <taxon>Propionibacteriales</taxon>
        <taxon>Propionibacteriaceae</taxon>
        <taxon>Microlunatus</taxon>
    </lineage>
</organism>
<reference evidence="3 4" key="1">
    <citation type="submission" date="2016-10" db="EMBL/GenBank/DDBJ databases">
        <authorList>
            <person name="de Groot N.N."/>
        </authorList>
    </citation>
    <scope>NUCLEOTIDE SEQUENCE [LARGE SCALE GENOMIC DNA]</scope>
    <source>
        <strain evidence="3 4">DSM 21800</strain>
    </source>
</reference>
<dbReference type="InterPro" id="IPR036380">
    <property type="entry name" value="Isochorismatase-like_sf"/>
</dbReference>
<dbReference type="GO" id="GO:0016787">
    <property type="term" value="F:hydrolase activity"/>
    <property type="evidence" value="ECO:0007669"/>
    <property type="project" value="UniProtKB-KW"/>
</dbReference>
<keyword evidence="1" id="KW-0378">Hydrolase</keyword>
<protein>
    <submittedName>
        <fullName evidence="3">Nicotinamidase-related amidase</fullName>
    </submittedName>
</protein>
<sequence length="206" mass="22752">MTAQAADLLTLPLDRVAVVLIDFQNDFCSPDIGGGDPPPPNTHNEQTARRANSFAEQAGALGAHLIYTRQVLDMDMLTERQRRWESPSGLCAVGSWGAELYLPPVTGSVIVTKHRFDCWQSPEFVRALDERGIDGLIICGVELVCCVLYATQGAAERGYHYLVPTDLVSGRDLGDQTDNRAVRDYLRHNQPDRLTTAAELLAVWRS</sequence>
<dbReference type="STRING" id="630515.SAMN04489812_2365"/>
<dbReference type="Gene3D" id="3.40.50.850">
    <property type="entry name" value="Isochorismatase-like"/>
    <property type="match status" value="1"/>
</dbReference>
<dbReference type="Pfam" id="PF00857">
    <property type="entry name" value="Isochorismatase"/>
    <property type="match status" value="1"/>
</dbReference>
<dbReference type="InterPro" id="IPR050272">
    <property type="entry name" value="Isochorismatase-like_hydrls"/>
</dbReference>
<evidence type="ECO:0000313" key="4">
    <source>
        <dbReference type="Proteomes" id="UP000199103"/>
    </source>
</evidence>
<dbReference type="EMBL" id="LT629772">
    <property type="protein sequence ID" value="SDS58636.1"/>
    <property type="molecule type" value="Genomic_DNA"/>
</dbReference>
<dbReference type="OrthoDB" id="9794942at2"/>
<accession>A0A1H1TF88</accession>
<dbReference type="Proteomes" id="UP000199103">
    <property type="component" value="Chromosome I"/>
</dbReference>
<dbReference type="PANTHER" id="PTHR43540">
    <property type="entry name" value="PEROXYUREIDOACRYLATE/UREIDOACRYLATE AMIDOHYDROLASE-RELATED"/>
    <property type="match status" value="1"/>
</dbReference>
<dbReference type="PANTHER" id="PTHR43540:SF6">
    <property type="entry name" value="ISOCHORISMATASE-LIKE DOMAIN-CONTAINING PROTEIN"/>
    <property type="match status" value="1"/>
</dbReference>
<keyword evidence="4" id="KW-1185">Reference proteome</keyword>
<dbReference type="SUPFAM" id="SSF52499">
    <property type="entry name" value="Isochorismatase-like hydrolases"/>
    <property type="match status" value="1"/>
</dbReference>
<evidence type="ECO:0000313" key="3">
    <source>
        <dbReference type="EMBL" id="SDS58636.1"/>
    </source>
</evidence>
<evidence type="ECO:0000259" key="2">
    <source>
        <dbReference type="Pfam" id="PF00857"/>
    </source>
</evidence>
<dbReference type="RefSeq" id="WP_091524819.1">
    <property type="nucleotide sequence ID" value="NZ_LT629772.1"/>
</dbReference>
<dbReference type="AlphaFoldDB" id="A0A1H1TF88"/>
<gene>
    <name evidence="3" type="ORF">SAMN04489812_2365</name>
</gene>
<feature type="domain" description="Isochorismatase-like" evidence="2">
    <location>
        <begin position="17"/>
        <end position="176"/>
    </location>
</feature>